<dbReference type="InterPro" id="IPR000467">
    <property type="entry name" value="G_patch_dom"/>
</dbReference>
<feature type="region of interest" description="Disordered" evidence="1">
    <location>
        <begin position="281"/>
        <end position="321"/>
    </location>
</feature>
<feature type="domain" description="FHA" evidence="2">
    <location>
        <begin position="115"/>
        <end position="163"/>
    </location>
</feature>
<accession>A0A167R2B2</accession>
<feature type="compositionally biased region" description="Acidic residues" evidence="1">
    <location>
        <begin position="19"/>
        <end position="43"/>
    </location>
</feature>
<dbReference type="Pfam" id="PF01585">
    <property type="entry name" value="G-patch"/>
    <property type="match status" value="1"/>
</dbReference>
<protein>
    <recommendedName>
        <fullName evidence="6">G-patch domain-containing protein</fullName>
    </recommendedName>
</protein>
<dbReference type="Gene3D" id="2.60.200.20">
    <property type="match status" value="1"/>
</dbReference>
<feature type="region of interest" description="Disordered" evidence="1">
    <location>
        <begin position="335"/>
        <end position="396"/>
    </location>
</feature>
<dbReference type="InterPro" id="IPR000253">
    <property type="entry name" value="FHA_dom"/>
</dbReference>
<dbReference type="PROSITE" id="PS50174">
    <property type="entry name" value="G_PATCH"/>
    <property type="match status" value="1"/>
</dbReference>
<organism evidence="4 5">
    <name type="scientific">Calocera viscosa (strain TUFC12733)</name>
    <dbReference type="NCBI Taxonomy" id="1330018"/>
    <lineage>
        <taxon>Eukaryota</taxon>
        <taxon>Fungi</taxon>
        <taxon>Dikarya</taxon>
        <taxon>Basidiomycota</taxon>
        <taxon>Agaricomycotina</taxon>
        <taxon>Dacrymycetes</taxon>
        <taxon>Dacrymycetales</taxon>
        <taxon>Dacrymycetaceae</taxon>
        <taxon>Calocera</taxon>
    </lineage>
</organism>
<feature type="domain" description="G-patch" evidence="3">
    <location>
        <begin position="321"/>
        <end position="368"/>
    </location>
</feature>
<dbReference type="SUPFAM" id="SSF49879">
    <property type="entry name" value="SMAD/FHA domain"/>
    <property type="match status" value="1"/>
</dbReference>
<dbReference type="OrthoDB" id="21470at2759"/>
<reference evidence="4 5" key="1">
    <citation type="journal article" date="2016" name="Mol. Biol. Evol.">
        <title>Comparative Genomics of Early-Diverging Mushroom-Forming Fungi Provides Insights into the Origins of Lignocellulose Decay Capabilities.</title>
        <authorList>
            <person name="Nagy L.G."/>
            <person name="Riley R."/>
            <person name="Tritt A."/>
            <person name="Adam C."/>
            <person name="Daum C."/>
            <person name="Floudas D."/>
            <person name="Sun H."/>
            <person name="Yadav J.S."/>
            <person name="Pangilinan J."/>
            <person name="Larsson K.H."/>
            <person name="Matsuura K."/>
            <person name="Barry K."/>
            <person name="Labutti K."/>
            <person name="Kuo R."/>
            <person name="Ohm R.A."/>
            <person name="Bhattacharya S.S."/>
            <person name="Shirouzu T."/>
            <person name="Yoshinaga Y."/>
            <person name="Martin F.M."/>
            <person name="Grigoriev I.V."/>
            <person name="Hibbett D.S."/>
        </authorList>
    </citation>
    <scope>NUCLEOTIDE SEQUENCE [LARGE SCALE GENOMIC DNA]</scope>
    <source>
        <strain evidence="4 5">TUFC12733</strain>
    </source>
</reference>
<dbReference type="PANTHER" id="PTHR23106">
    <property type="entry name" value="ANGIOGENIC FACTOR WITH G PATCH AND FHA DOMAINS 1"/>
    <property type="match status" value="1"/>
</dbReference>
<evidence type="ECO:0008006" key="6">
    <source>
        <dbReference type="Google" id="ProtNLM"/>
    </source>
</evidence>
<dbReference type="STRING" id="1330018.A0A167R2B2"/>
<dbReference type="EMBL" id="KV417269">
    <property type="protein sequence ID" value="KZP00479.1"/>
    <property type="molecule type" value="Genomic_DNA"/>
</dbReference>
<dbReference type="InterPro" id="IPR053027">
    <property type="entry name" value="AGGF1"/>
</dbReference>
<sequence length="396" mass="42847">MSSLKHPAPQRSDWSVVDELSDGSDASAEEERESGELSEEEQSEPSFKGYRPEYEWPGPSDDLPVAGPSNPPSIHKPAERSPLAAADLRLVVLSTSGHSFLKSKTVAVIHYADGCSIGRDSAPGPRLRLREMPVSKFHANLFWDAGLGWAVVDMGSVHGTFVQPAVSDAPVRLSPPRVASQPRTLKHFDVVGIGSTAFQIHIHPDGLSCDHCFLTDENEISLWQQKSKPKSTSSSNAYGQTLTVQEKKVAHKHGMSSLKNALLSSLPAPSTSTSQAAYIDRSAKRRRLHPEPRPSSGTSSPSAFPPTPPEITSAPSQPLASSNIGHAMLQKQGWAPGMTLGTTGSNALSEPIAANGRSGRAGLGLKRRQEEESVQEGADWRKEGKHRRFRLFHQEE</sequence>
<dbReference type="Proteomes" id="UP000076738">
    <property type="component" value="Unassembled WGS sequence"/>
</dbReference>
<dbReference type="AlphaFoldDB" id="A0A167R2B2"/>
<name>A0A167R2B2_CALVF</name>
<dbReference type="SMART" id="SM00443">
    <property type="entry name" value="G_patch"/>
    <property type="match status" value="1"/>
</dbReference>
<evidence type="ECO:0000259" key="3">
    <source>
        <dbReference type="PROSITE" id="PS50174"/>
    </source>
</evidence>
<evidence type="ECO:0000313" key="5">
    <source>
        <dbReference type="Proteomes" id="UP000076738"/>
    </source>
</evidence>
<feature type="compositionally biased region" description="Basic residues" evidence="1">
    <location>
        <begin position="383"/>
        <end position="396"/>
    </location>
</feature>
<feature type="region of interest" description="Disordered" evidence="1">
    <location>
        <begin position="1"/>
        <end position="78"/>
    </location>
</feature>
<dbReference type="PANTHER" id="PTHR23106:SF24">
    <property type="entry name" value="ANGIOGENIC FACTOR WITH G PATCH AND FHA DOMAINS 1"/>
    <property type="match status" value="1"/>
</dbReference>
<evidence type="ECO:0000313" key="4">
    <source>
        <dbReference type="EMBL" id="KZP00479.1"/>
    </source>
</evidence>
<keyword evidence="5" id="KW-1185">Reference proteome</keyword>
<dbReference type="PROSITE" id="PS50006">
    <property type="entry name" value="FHA_DOMAIN"/>
    <property type="match status" value="1"/>
</dbReference>
<proteinExistence type="predicted"/>
<evidence type="ECO:0000256" key="1">
    <source>
        <dbReference type="SAM" id="MobiDB-lite"/>
    </source>
</evidence>
<dbReference type="GO" id="GO:0003676">
    <property type="term" value="F:nucleic acid binding"/>
    <property type="evidence" value="ECO:0007669"/>
    <property type="project" value="InterPro"/>
</dbReference>
<dbReference type="InterPro" id="IPR008984">
    <property type="entry name" value="SMAD_FHA_dom_sf"/>
</dbReference>
<gene>
    <name evidence="4" type="ORF">CALVIDRAFT_533485</name>
</gene>
<dbReference type="Pfam" id="PF00498">
    <property type="entry name" value="FHA"/>
    <property type="match status" value="1"/>
</dbReference>
<evidence type="ECO:0000259" key="2">
    <source>
        <dbReference type="PROSITE" id="PS50006"/>
    </source>
</evidence>